<dbReference type="STRING" id="537006.PRABACTJOHN_02987"/>
<accession>B7BD67</accession>
<dbReference type="Proteomes" id="UP000005510">
    <property type="component" value="Unassembled WGS sequence"/>
</dbReference>
<reference evidence="1 2" key="1">
    <citation type="submission" date="2008-10" db="EMBL/GenBank/DDBJ databases">
        <title>Draft genome sequence of Parabacteroides johnsonii (DSM 18315).</title>
        <authorList>
            <person name="Sudarsanam P."/>
            <person name="Ley R."/>
            <person name="Guruge J."/>
            <person name="Turnbaugh P.J."/>
            <person name="Mahowald M."/>
            <person name="Liep D."/>
            <person name="Gordon J."/>
        </authorList>
    </citation>
    <scope>NUCLEOTIDE SEQUENCE [LARGE SCALE GENOMIC DNA]</scope>
    <source>
        <strain evidence="1 2">DSM 18315</strain>
    </source>
</reference>
<reference evidence="1 2" key="2">
    <citation type="submission" date="2008-10" db="EMBL/GenBank/DDBJ databases">
        <authorList>
            <person name="Fulton L."/>
            <person name="Clifton S."/>
            <person name="Fulton B."/>
            <person name="Xu J."/>
            <person name="Minx P."/>
            <person name="Pepin K.H."/>
            <person name="Johnson M."/>
            <person name="Bhonagiri V."/>
            <person name="Nash W.E."/>
            <person name="Mardis E.R."/>
            <person name="Wilson R.K."/>
        </authorList>
    </citation>
    <scope>NUCLEOTIDE SEQUENCE [LARGE SCALE GENOMIC DNA]</scope>
    <source>
        <strain evidence="1 2">DSM 18315</strain>
    </source>
</reference>
<comment type="caution">
    <text evidence="1">The sequence shown here is derived from an EMBL/GenBank/DDBJ whole genome shotgun (WGS) entry which is preliminary data.</text>
</comment>
<name>B7BD67_9BACT</name>
<protein>
    <submittedName>
        <fullName evidence="1">Uncharacterized protein</fullName>
    </submittedName>
</protein>
<proteinExistence type="predicted"/>
<gene>
    <name evidence="1" type="ORF">PRABACTJOHN_02987</name>
</gene>
<sequence length="39" mass="4454">MAKVDGHFMSLVALVIYKVICNFADKVRNSFFIGMMNNE</sequence>
<evidence type="ECO:0000313" key="2">
    <source>
        <dbReference type="Proteomes" id="UP000005510"/>
    </source>
</evidence>
<dbReference type="AlphaFoldDB" id="B7BD67"/>
<dbReference type="HOGENOM" id="CLU_3314030_0_0_10"/>
<dbReference type="EMBL" id="ABYH01000326">
    <property type="protein sequence ID" value="EEC95644.1"/>
    <property type="molecule type" value="Genomic_DNA"/>
</dbReference>
<organism evidence="1 2">
    <name type="scientific">Parabacteroides johnsonii DSM 18315</name>
    <dbReference type="NCBI Taxonomy" id="537006"/>
    <lineage>
        <taxon>Bacteria</taxon>
        <taxon>Pseudomonadati</taxon>
        <taxon>Bacteroidota</taxon>
        <taxon>Bacteroidia</taxon>
        <taxon>Bacteroidales</taxon>
        <taxon>Tannerellaceae</taxon>
        <taxon>Parabacteroides</taxon>
    </lineage>
</organism>
<evidence type="ECO:0000313" key="1">
    <source>
        <dbReference type="EMBL" id="EEC95644.1"/>
    </source>
</evidence>